<accession>A0A6A1WBL0</accession>
<keyword evidence="2" id="KW-1185">Reference proteome</keyword>
<dbReference type="EMBL" id="RXIC02000020">
    <property type="protein sequence ID" value="KAB1221716.1"/>
    <property type="molecule type" value="Genomic_DNA"/>
</dbReference>
<reference evidence="1 2" key="1">
    <citation type="journal article" date="2019" name="Plant Biotechnol. J.">
        <title>The red bayberry genome and genetic basis of sex determination.</title>
        <authorList>
            <person name="Jia H.M."/>
            <person name="Jia H.J."/>
            <person name="Cai Q.L."/>
            <person name="Wang Y."/>
            <person name="Zhao H.B."/>
            <person name="Yang W.F."/>
            <person name="Wang G.Y."/>
            <person name="Li Y.H."/>
            <person name="Zhan D.L."/>
            <person name="Shen Y.T."/>
            <person name="Niu Q.F."/>
            <person name="Chang L."/>
            <person name="Qiu J."/>
            <person name="Zhao L."/>
            <person name="Xie H.B."/>
            <person name="Fu W.Y."/>
            <person name="Jin J."/>
            <person name="Li X.W."/>
            <person name="Jiao Y."/>
            <person name="Zhou C.C."/>
            <person name="Tu T."/>
            <person name="Chai C.Y."/>
            <person name="Gao J.L."/>
            <person name="Fan L.J."/>
            <person name="van de Weg E."/>
            <person name="Wang J.Y."/>
            <person name="Gao Z.S."/>
        </authorList>
    </citation>
    <scope>NUCLEOTIDE SEQUENCE [LARGE SCALE GENOMIC DNA]</scope>
    <source>
        <tissue evidence="1">Leaves</tissue>
    </source>
</reference>
<name>A0A6A1WBL0_9ROSI</name>
<dbReference type="Proteomes" id="UP000516437">
    <property type="component" value="Chromosome 2"/>
</dbReference>
<organism evidence="1 2">
    <name type="scientific">Morella rubra</name>
    <name type="common">Chinese bayberry</name>
    <dbReference type="NCBI Taxonomy" id="262757"/>
    <lineage>
        <taxon>Eukaryota</taxon>
        <taxon>Viridiplantae</taxon>
        <taxon>Streptophyta</taxon>
        <taxon>Embryophyta</taxon>
        <taxon>Tracheophyta</taxon>
        <taxon>Spermatophyta</taxon>
        <taxon>Magnoliopsida</taxon>
        <taxon>eudicotyledons</taxon>
        <taxon>Gunneridae</taxon>
        <taxon>Pentapetalae</taxon>
        <taxon>rosids</taxon>
        <taxon>fabids</taxon>
        <taxon>Fagales</taxon>
        <taxon>Myricaceae</taxon>
        <taxon>Morella</taxon>
    </lineage>
</organism>
<sequence length="75" mass="8332">MSTSSSSYDVMLAAGKTARDRWLWARSMLLERNLISRADKPEMGSLALLEVLTSPTSTCEIISTDDIEEAVSFLY</sequence>
<protein>
    <submittedName>
        <fullName evidence="1">Uncharacterized protein</fullName>
    </submittedName>
</protein>
<dbReference type="AlphaFoldDB" id="A0A6A1WBL0"/>
<proteinExistence type="predicted"/>
<gene>
    <name evidence="1" type="ORF">CJ030_MR2G019943</name>
</gene>
<evidence type="ECO:0000313" key="1">
    <source>
        <dbReference type="EMBL" id="KAB1221716.1"/>
    </source>
</evidence>
<comment type="caution">
    <text evidence="1">The sequence shown here is derived from an EMBL/GenBank/DDBJ whole genome shotgun (WGS) entry which is preliminary data.</text>
</comment>
<evidence type="ECO:0000313" key="2">
    <source>
        <dbReference type="Proteomes" id="UP000516437"/>
    </source>
</evidence>